<gene>
    <name evidence="2" type="ORF">GCM10022226_53280</name>
</gene>
<reference evidence="3" key="1">
    <citation type="journal article" date="2019" name="Int. J. Syst. Evol. Microbiol.">
        <title>The Global Catalogue of Microorganisms (GCM) 10K type strain sequencing project: providing services to taxonomists for standard genome sequencing and annotation.</title>
        <authorList>
            <consortium name="The Broad Institute Genomics Platform"/>
            <consortium name="The Broad Institute Genome Sequencing Center for Infectious Disease"/>
            <person name="Wu L."/>
            <person name="Ma J."/>
        </authorList>
    </citation>
    <scope>NUCLEOTIDE SEQUENCE [LARGE SCALE GENOMIC DNA]</scope>
    <source>
        <strain evidence="3">JCM 16908</strain>
    </source>
</reference>
<name>A0ABP7ITB0_9ACTN</name>
<dbReference type="Proteomes" id="UP001500888">
    <property type="component" value="Unassembled WGS sequence"/>
</dbReference>
<protein>
    <recommendedName>
        <fullName evidence="4">DUF1109 domain-containing protein</fullName>
    </recommendedName>
</protein>
<keyword evidence="3" id="KW-1185">Reference proteome</keyword>
<keyword evidence="1" id="KW-1133">Transmembrane helix</keyword>
<dbReference type="EMBL" id="BAAAZR010000020">
    <property type="protein sequence ID" value="GAA3825865.1"/>
    <property type="molecule type" value="Genomic_DNA"/>
</dbReference>
<comment type="caution">
    <text evidence="2">The sequence shown here is derived from an EMBL/GenBank/DDBJ whole genome shotgun (WGS) entry which is preliminary data.</text>
</comment>
<feature type="transmembrane region" description="Helical" evidence="1">
    <location>
        <begin position="23"/>
        <end position="46"/>
    </location>
</feature>
<feature type="transmembrane region" description="Helical" evidence="1">
    <location>
        <begin position="52"/>
        <end position="73"/>
    </location>
</feature>
<evidence type="ECO:0000313" key="2">
    <source>
        <dbReference type="EMBL" id="GAA3825865.1"/>
    </source>
</evidence>
<proteinExistence type="predicted"/>
<evidence type="ECO:0000256" key="1">
    <source>
        <dbReference type="SAM" id="Phobius"/>
    </source>
</evidence>
<organism evidence="2 3">
    <name type="scientific">Sphaerisporangium flaviroseum</name>
    <dbReference type="NCBI Taxonomy" id="509199"/>
    <lineage>
        <taxon>Bacteria</taxon>
        <taxon>Bacillati</taxon>
        <taxon>Actinomycetota</taxon>
        <taxon>Actinomycetes</taxon>
        <taxon>Streptosporangiales</taxon>
        <taxon>Streptosporangiaceae</taxon>
        <taxon>Sphaerisporangium</taxon>
    </lineage>
</organism>
<evidence type="ECO:0008006" key="4">
    <source>
        <dbReference type="Google" id="ProtNLM"/>
    </source>
</evidence>
<keyword evidence="1" id="KW-0472">Membrane</keyword>
<evidence type="ECO:0000313" key="3">
    <source>
        <dbReference type="Proteomes" id="UP001500888"/>
    </source>
</evidence>
<feature type="transmembrane region" description="Helical" evidence="1">
    <location>
        <begin position="85"/>
        <end position="105"/>
    </location>
</feature>
<sequence>MVTDLHEDATEAPGRPAIRAPGWFILPAAAVAALISFYLTSVPYIYMEALVFMFFAWTFMGLIWIIRLAAALWINRRRPGTSRSWLTATRWLLVPLIFVGSVLAIKADAPFQVRFRLSQSSLEHYAAKLAQSGRSLGCQWVGLYYVCGDYPYEGVIVSSGTEAITGGAQIMVEDWPIMISRGFLWLPDGRQPPEDAYCEDYGHLVGPWWRCRSWDGW</sequence>
<keyword evidence="1" id="KW-0812">Transmembrane</keyword>
<accession>A0ABP7ITB0</accession>